<dbReference type="InterPro" id="IPR013783">
    <property type="entry name" value="Ig-like_fold"/>
</dbReference>
<evidence type="ECO:0000313" key="3">
    <source>
        <dbReference type="EMBL" id="EUC60023.1"/>
    </source>
</evidence>
<evidence type="ECO:0000313" key="4">
    <source>
        <dbReference type="Proteomes" id="UP000022645"/>
    </source>
</evidence>
<name>X8JAN7_9FIRM</name>
<dbReference type="Proteomes" id="UP000022645">
    <property type="component" value="Unassembled WGS sequence"/>
</dbReference>
<gene>
    <name evidence="3" type="ORF">HMPREF0581_0949</name>
</gene>
<feature type="region of interest" description="Disordered" evidence="1">
    <location>
        <begin position="46"/>
        <end position="69"/>
    </location>
</feature>
<dbReference type="AlphaFoldDB" id="X8JAN7"/>
<proteinExistence type="predicted"/>
<dbReference type="Pfam" id="PF17802">
    <property type="entry name" value="SpaA"/>
    <property type="match status" value="1"/>
</dbReference>
<dbReference type="Gene3D" id="2.60.40.10">
    <property type="entry name" value="Immunoglobulins"/>
    <property type="match status" value="1"/>
</dbReference>
<organism evidence="3 4">
    <name type="scientific">Mogibacterium timidum ATCC 33093</name>
    <dbReference type="NCBI Taxonomy" id="1401079"/>
    <lineage>
        <taxon>Bacteria</taxon>
        <taxon>Bacillati</taxon>
        <taxon>Bacillota</taxon>
        <taxon>Clostridia</taxon>
        <taxon>Peptostreptococcales</taxon>
        <taxon>Anaerovoracaceae</taxon>
        <taxon>Mogibacterium</taxon>
    </lineage>
</organism>
<feature type="domain" description="SpaA-like prealbumin fold" evidence="2">
    <location>
        <begin position="338"/>
        <end position="425"/>
    </location>
</feature>
<accession>X8JAN7</accession>
<comment type="caution">
    <text evidence="3">The sequence shown here is derived from an EMBL/GenBank/DDBJ whole genome shotgun (WGS) entry which is preliminary data.</text>
</comment>
<dbReference type="RefSeq" id="WP_036379340.1">
    <property type="nucleotide sequence ID" value="NZ_JALU01000002.1"/>
</dbReference>
<dbReference type="EMBL" id="JALU01000002">
    <property type="protein sequence ID" value="EUC60023.1"/>
    <property type="molecule type" value="Genomic_DNA"/>
</dbReference>
<protein>
    <submittedName>
        <fullName evidence="3">Cna protein B-type domain protein</fullName>
    </submittedName>
</protein>
<evidence type="ECO:0000256" key="1">
    <source>
        <dbReference type="SAM" id="MobiDB-lite"/>
    </source>
</evidence>
<evidence type="ECO:0000259" key="2">
    <source>
        <dbReference type="Pfam" id="PF17802"/>
    </source>
</evidence>
<feature type="compositionally biased region" description="Low complexity" evidence="1">
    <location>
        <begin position="48"/>
        <end position="67"/>
    </location>
</feature>
<reference evidence="3 4" key="1">
    <citation type="submission" date="2014-01" db="EMBL/GenBank/DDBJ databases">
        <authorList>
            <person name="Durkin A.S."/>
            <person name="McCorrison J."/>
            <person name="Torralba M."/>
            <person name="Gillis M."/>
            <person name="Haft D.H."/>
            <person name="Methe B."/>
            <person name="Sutton G."/>
            <person name="Nelson K.E."/>
        </authorList>
    </citation>
    <scope>NUCLEOTIDE SEQUENCE [LARGE SCALE GENOMIC DNA]</scope>
    <source>
        <strain evidence="3 4">ATCC 33093</strain>
    </source>
</reference>
<sequence length="431" mass="47752">MTKKVDFNLQSEKVQKTPIVNVKANYYLTQTAKFFGTYPSPGPGDPATFFSKGNSKSGGTSSTNTSTHWGIDANRPNYKYKLTSPLSGKENDTISDASTTIAFLFGYDAAFGSYSATETTYVEDLLPGDTYKNIEFEKNVTIRGTHLYKDGKTPVLRQNYVDGKPTNCYNPTQAGYVNFDDFFTKREAAVGQSYEDFKASLKKGEYGIYKNPNGDIRLVMNLGKVGSKDPKSMYTWGDLCDKVGKEKVINGFFPTYDITPDNDLQRVQIPVDTIYDQIKDWPITDLNFVFNADLVKPVMRTGAYVENTATISDQSVTARNFFVVGDISLYTYKDGAAILKTDAKTGQGVEKAEFKLQEKAPAGNWIDTDSQYVKDHITIVGSNGGSKVGDRLYTNANGILNIRGLLNGKTYRLVETKAPEGYDNSNRATRS</sequence>
<dbReference type="InterPro" id="IPR041033">
    <property type="entry name" value="SpaA_PFL_dom_1"/>
</dbReference>